<sequence length="148" mass="16234">MILFISIAVAVIFGSGAYLMLKRDLIRVITGMILIGNAANLFIMASGLRRGFAPILPARGEMSDPLVQAMTLTAIVIGFGVAALVLSLVYRVYESHASVDLGRLSRAEEEQSERDDASADRENPFEELDEDVIDSDQVTEMTREEVVR</sequence>
<feature type="transmembrane region" description="Helical" evidence="8">
    <location>
        <begin position="69"/>
        <end position="93"/>
    </location>
</feature>
<keyword evidence="3" id="KW-1003">Cell membrane</keyword>
<feature type="compositionally biased region" description="Acidic residues" evidence="7">
    <location>
        <begin position="125"/>
        <end position="134"/>
    </location>
</feature>
<dbReference type="PANTHER" id="PTHR34583:SF2">
    <property type="entry name" value="ANTIPORTER SUBUNIT MNHC2-RELATED"/>
    <property type="match status" value="1"/>
</dbReference>
<keyword evidence="5 8" id="KW-1133">Transmembrane helix</keyword>
<keyword evidence="6 8" id="KW-0472">Membrane</keyword>
<evidence type="ECO:0008006" key="10">
    <source>
        <dbReference type="Google" id="ProtNLM"/>
    </source>
</evidence>
<accession>A0A6J4UQI2</accession>
<gene>
    <name evidence="9" type="ORF">AVDCRST_MAG43-1596</name>
</gene>
<dbReference type="Gene3D" id="1.10.287.3510">
    <property type="match status" value="1"/>
</dbReference>
<feature type="region of interest" description="Disordered" evidence="7">
    <location>
        <begin position="104"/>
        <end position="148"/>
    </location>
</feature>
<keyword evidence="4 8" id="KW-0812">Transmembrane</keyword>
<evidence type="ECO:0000256" key="2">
    <source>
        <dbReference type="ARBA" id="ARBA00010388"/>
    </source>
</evidence>
<feature type="compositionally biased region" description="Basic and acidic residues" evidence="7">
    <location>
        <begin position="104"/>
        <end position="124"/>
    </location>
</feature>
<name>A0A6J4UQI2_9BACT</name>
<dbReference type="InterPro" id="IPR050601">
    <property type="entry name" value="CPA3_antiporter_subunitC"/>
</dbReference>
<evidence type="ECO:0000256" key="6">
    <source>
        <dbReference type="ARBA" id="ARBA00023136"/>
    </source>
</evidence>
<dbReference type="EMBL" id="CADCWI010000084">
    <property type="protein sequence ID" value="CAA9557562.1"/>
    <property type="molecule type" value="Genomic_DNA"/>
</dbReference>
<evidence type="ECO:0000256" key="8">
    <source>
        <dbReference type="SAM" id="Phobius"/>
    </source>
</evidence>
<evidence type="ECO:0000256" key="4">
    <source>
        <dbReference type="ARBA" id="ARBA00022692"/>
    </source>
</evidence>
<evidence type="ECO:0000256" key="5">
    <source>
        <dbReference type="ARBA" id="ARBA00022989"/>
    </source>
</evidence>
<evidence type="ECO:0000313" key="9">
    <source>
        <dbReference type="EMBL" id="CAA9557562.1"/>
    </source>
</evidence>
<organism evidence="9">
    <name type="scientific">uncultured Thermomicrobiales bacterium</name>
    <dbReference type="NCBI Taxonomy" id="1645740"/>
    <lineage>
        <taxon>Bacteria</taxon>
        <taxon>Pseudomonadati</taxon>
        <taxon>Thermomicrobiota</taxon>
        <taxon>Thermomicrobia</taxon>
        <taxon>Thermomicrobiales</taxon>
        <taxon>environmental samples</taxon>
    </lineage>
</organism>
<protein>
    <recommendedName>
        <fullName evidence="10">Na(+) H(+) antiporter subunit C</fullName>
    </recommendedName>
</protein>
<dbReference type="InterPro" id="IPR039428">
    <property type="entry name" value="NUOK/Mnh_C1-like"/>
</dbReference>
<dbReference type="Pfam" id="PF00420">
    <property type="entry name" value="Oxidored_q2"/>
    <property type="match status" value="1"/>
</dbReference>
<evidence type="ECO:0000256" key="7">
    <source>
        <dbReference type="SAM" id="MobiDB-lite"/>
    </source>
</evidence>
<comment type="similarity">
    <text evidence="2">Belongs to the CPA3 antiporters (TC 2.A.63) subunit C family.</text>
</comment>
<reference evidence="9" key="1">
    <citation type="submission" date="2020-02" db="EMBL/GenBank/DDBJ databases">
        <authorList>
            <person name="Meier V. D."/>
        </authorList>
    </citation>
    <scope>NUCLEOTIDE SEQUENCE</scope>
    <source>
        <strain evidence="9">AVDCRST_MAG43</strain>
    </source>
</reference>
<dbReference type="AlphaFoldDB" id="A0A6J4UQI2"/>
<evidence type="ECO:0000256" key="3">
    <source>
        <dbReference type="ARBA" id="ARBA00022475"/>
    </source>
</evidence>
<evidence type="ECO:0000256" key="1">
    <source>
        <dbReference type="ARBA" id="ARBA00004651"/>
    </source>
</evidence>
<proteinExistence type="inferred from homology"/>
<dbReference type="GO" id="GO:0005886">
    <property type="term" value="C:plasma membrane"/>
    <property type="evidence" value="ECO:0007669"/>
    <property type="project" value="UniProtKB-SubCell"/>
</dbReference>
<dbReference type="PANTHER" id="PTHR34583">
    <property type="entry name" value="ANTIPORTER SUBUNIT MNHC2-RELATED"/>
    <property type="match status" value="1"/>
</dbReference>
<feature type="transmembrane region" description="Helical" evidence="8">
    <location>
        <begin position="26"/>
        <end position="48"/>
    </location>
</feature>
<comment type="subcellular location">
    <subcellularLocation>
        <location evidence="1">Cell membrane</location>
        <topology evidence="1">Multi-pass membrane protein</topology>
    </subcellularLocation>
</comment>